<reference evidence="2" key="1">
    <citation type="submission" date="2022-10" db="EMBL/GenBank/DDBJ databases">
        <authorList>
            <person name="Chen Y."/>
            <person name="Dougan E. K."/>
            <person name="Chan C."/>
            <person name="Rhodes N."/>
            <person name="Thang M."/>
        </authorList>
    </citation>
    <scope>NUCLEOTIDE SEQUENCE</scope>
</reference>
<feature type="region of interest" description="Disordered" evidence="1">
    <location>
        <begin position="52"/>
        <end position="210"/>
    </location>
</feature>
<reference evidence="3" key="2">
    <citation type="submission" date="2024-04" db="EMBL/GenBank/DDBJ databases">
        <authorList>
            <person name="Chen Y."/>
            <person name="Shah S."/>
            <person name="Dougan E. K."/>
            <person name="Thang M."/>
            <person name="Chan C."/>
        </authorList>
    </citation>
    <scope>NUCLEOTIDE SEQUENCE [LARGE SCALE GENOMIC DNA]</scope>
</reference>
<evidence type="ECO:0000313" key="4">
    <source>
        <dbReference type="Proteomes" id="UP001152797"/>
    </source>
</evidence>
<gene>
    <name evidence="2" type="ORF">C1SCF055_LOCUS13756</name>
</gene>
<protein>
    <submittedName>
        <fullName evidence="2">Uncharacterized protein</fullName>
    </submittedName>
</protein>
<evidence type="ECO:0000313" key="2">
    <source>
        <dbReference type="EMBL" id="CAI3986400.1"/>
    </source>
</evidence>
<dbReference type="EMBL" id="CAMXCT020001079">
    <property type="protein sequence ID" value="CAL1139775.1"/>
    <property type="molecule type" value="Genomic_DNA"/>
</dbReference>
<name>A0A9P1C7B9_9DINO</name>
<proteinExistence type="predicted"/>
<feature type="compositionally biased region" description="Polar residues" evidence="1">
    <location>
        <begin position="193"/>
        <end position="202"/>
    </location>
</feature>
<dbReference type="EMBL" id="CAMXCT010001079">
    <property type="protein sequence ID" value="CAI3986400.1"/>
    <property type="molecule type" value="Genomic_DNA"/>
</dbReference>
<feature type="region of interest" description="Disordered" evidence="1">
    <location>
        <begin position="312"/>
        <end position="334"/>
    </location>
</feature>
<comment type="caution">
    <text evidence="2">The sequence shown here is derived from an EMBL/GenBank/DDBJ whole genome shotgun (WGS) entry which is preliminary data.</text>
</comment>
<feature type="compositionally biased region" description="Pro residues" evidence="1">
    <location>
        <begin position="88"/>
        <end position="106"/>
    </location>
</feature>
<feature type="compositionally biased region" description="Low complexity" evidence="1">
    <location>
        <begin position="78"/>
        <end position="87"/>
    </location>
</feature>
<keyword evidence="4" id="KW-1185">Reference proteome</keyword>
<feature type="compositionally biased region" description="Polar residues" evidence="1">
    <location>
        <begin position="169"/>
        <end position="183"/>
    </location>
</feature>
<dbReference type="EMBL" id="CAMXCT030001079">
    <property type="protein sequence ID" value="CAL4773712.1"/>
    <property type="molecule type" value="Genomic_DNA"/>
</dbReference>
<sequence length="334" mass="35354">MDSKMEDNLKATEWDRHTLMKARWLVGCQEAKEGIVRKSLIRQIVIPDEWLAEDYEPENQNRHGNGTKELRSSRGNGAAPEKAAVPAHPAPPPAPEPQPVVPPPAPAKATGGDGNSGPKDPKARVKAGDENGSPGAKHSDGSTGAGSPFDTSSNSSKESSPVDVAKGRSGSSSRNVINISSCITGDRGKTISLDASITQRNRAPTAEEEATAALSAMLGLGKPKVALKPTPPPRTHVPWSMSSADSSGQEQAPRPGLNPNAAEFRPNMWSYDYDYDFVPPPPCPEGSEEVPEEVPEELPEMSNLLGVNLLDEICGGPAPQAARDDDDEAPRVAT</sequence>
<feature type="region of interest" description="Disordered" evidence="1">
    <location>
        <begin position="222"/>
        <end position="263"/>
    </location>
</feature>
<feature type="compositionally biased region" description="Polar residues" evidence="1">
    <location>
        <begin position="149"/>
        <end position="159"/>
    </location>
</feature>
<feature type="compositionally biased region" description="Acidic residues" evidence="1">
    <location>
        <begin position="286"/>
        <end position="298"/>
    </location>
</feature>
<dbReference type="Proteomes" id="UP001152797">
    <property type="component" value="Unassembled WGS sequence"/>
</dbReference>
<evidence type="ECO:0000313" key="3">
    <source>
        <dbReference type="EMBL" id="CAL1139775.1"/>
    </source>
</evidence>
<accession>A0A9P1C7B9</accession>
<evidence type="ECO:0000256" key="1">
    <source>
        <dbReference type="SAM" id="MobiDB-lite"/>
    </source>
</evidence>
<feature type="region of interest" description="Disordered" evidence="1">
    <location>
        <begin position="279"/>
        <end position="298"/>
    </location>
</feature>
<dbReference type="AlphaFoldDB" id="A0A9P1C7B9"/>
<feature type="compositionally biased region" description="Polar residues" evidence="1">
    <location>
        <begin position="240"/>
        <end position="250"/>
    </location>
</feature>
<organism evidence="2">
    <name type="scientific">Cladocopium goreaui</name>
    <dbReference type="NCBI Taxonomy" id="2562237"/>
    <lineage>
        <taxon>Eukaryota</taxon>
        <taxon>Sar</taxon>
        <taxon>Alveolata</taxon>
        <taxon>Dinophyceae</taxon>
        <taxon>Suessiales</taxon>
        <taxon>Symbiodiniaceae</taxon>
        <taxon>Cladocopium</taxon>
    </lineage>
</organism>
<feature type="compositionally biased region" description="Basic and acidic residues" evidence="1">
    <location>
        <begin position="119"/>
        <end position="129"/>
    </location>
</feature>